<gene>
    <name evidence="6" type="primary">RPS12_1</name>
    <name evidence="6" type="ORF">Tsubulata_011247</name>
</gene>
<dbReference type="AlphaFoldDB" id="A0A9Q0G1N3"/>
<evidence type="ECO:0000313" key="6">
    <source>
        <dbReference type="EMBL" id="KAJ4841909.1"/>
    </source>
</evidence>
<evidence type="ECO:0000256" key="3">
    <source>
        <dbReference type="ARBA" id="ARBA00022980"/>
    </source>
</evidence>
<evidence type="ECO:0000256" key="4">
    <source>
        <dbReference type="ARBA" id="ARBA00023274"/>
    </source>
</evidence>
<name>A0A9Q0G1N3_9ROSI</name>
<protein>
    <submittedName>
        <fullName evidence="6">40S ribosomal protein S12</fullName>
    </submittedName>
</protein>
<accession>A0A9Q0G1N3</accession>
<dbReference type="PANTHER" id="PTHR11652">
    <property type="entry name" value="30S RIBOSOMAL PROTEIN S12 FAMILY MEMBER"/>
    <property type="match status" value="1"/>
</dbReference>
<dbReference type="InterPro" id="IPR006032">
    <property type="entry name" value="Ribosomal_uS12"/>
</dbReference>
<sequence>MPTSFNENTEKPNSTTRKIPIVRLSNRHDIFAHTPGEGHNLQEYYMMLIGGGRVKDFPV</sequence>
<dbReference type="Pfam" id="PF00164">
    <property type="entry name" value="Ribosom_S12_S23"/>
    <property type="match status" value="1"/>
</dbReference>
<dbReference type="Gene3D" id="2.40.50.140">
    <property type="entry name" value="Nucleic acid-binding proteins"/>
    <property type="match status" value="1"/>
</dbReference>
<evidence type="ECO:0000256" key="1">
    <source>
        <dbReference type="ARBA" id="ARBA00005657"/>
    </source>
</evidence>
<comment type="caution">
    <text evidence="6">The sequence shown here is derived from an EMBL/GenBank/DDBJ whole genome shotgun (WGS) entry which is preliminary data.</text>
</comment>
<organism evidence="6 7">
    <name type="scientific">Turnera subulata</name>
    <dbReference type="NCBI Taxonomy" id="218843"/>
    <lineage>
        <taxon>Eukaryota</taxon>
        <taxon>Viridiplantae</taxon>
        <taxon>Streptophyta</taxon>
        <taxon>Embryophyta</taxon>
        <taxon>Tracheophyta</taxon>
        <taxon>Spermatophyta</taxon>
        <taxon>Magnoliopsida</taxon>
        <taxon>eudicotyledons</taxon>
        <taxon>Gunneridae</taxon>
        <taxon>Pentapetalae</taxon>
        <taxon>rosids</taxon>
        <taxon>fabids</taxon>
        <taxon>Malpighiales</taxon>
        <taxon>Passifloraceae</taxon>
        <taxon>Turnera</taxon>
    </lineage>
</organism>
<evidence type="ECO:0000256" key="5">
    <source>
        <dbReference type="ARBA" id="ARBA00024830"/>
    </source>
</evidence>
<reference evidence="6" key="1">
    <citation type="submission" date="2022-02" db="EMBL/GenBank/DDBJ databases">
        <authorList>
            <person name="Henning P.M."/>
            <person name="McCubbin A.G."/>
            <person name="Shore J.S."/>
        </authorList>
    </citation>
    <scope>NUCLEOTIDE SEQUENCE</scope>
    <source>
        <strain evidence="6">F60SS</strain>
        <tissue evidence="6">Leaves</tissue>
    </source>
</reference>
<comment type="similarity">
    <text evidence="1">Belongs to the universal ribosomal protein uS12 family.</text>
</comment>
<comment type="function">
    <text evidence="5">With S4 and S5 plays an important role in translational accuracy. Located at the interface of the 30S and 50S subunits.</text>
</comment>
<dbReference type="OrthoDB" id="414309at2759"/>
<dbReference type="GO" id="GO:0015935">
    <property type="term" value="C:small ribosomal subunit"/>
    <property type="evidence" value="ECO:0007669"/>
    <property type="project" value="InterPro"/>
</dbReference>
<dbReference type="SUPFAM" id="SSF50249">
    <property type="entry name" value="Nucleic acid-binding proteins"/>
    <property type="match status" value="1"/>
</dbReference>
<evidence type="ECO:0000313" key="7">
    <source>
        <dbReference type="Proteomes" id="UP001141552"/>
    </source>
</evidence>
<dbReference type="GO" id="GO:0006412">
    <property type="term" value="P:translation"/>
    <property type="evidence" value="ECO:0007669"/>
    <property type="project" value="InterPro"/>
</dbReference>
<keyword evidence="3 6" id="KW-0689">Ribosomal protein</keyword>
<dbReference type="PRINTS" id="PR01034">
    <property type="entry name" value="RIBOSOMALS12"/>
</dbReference>
<dbReference type="EMBL" id="JAKUCV010002646">
    <property type="protein sequence ID" value="KAJ4841909.1"/>
    <property type="molecule type" value="Genomic_DNA"/>
</dbReference>
<comment type="subunit">
    <text evidence="2">Part of the 30S ribosomal subunit.</text>
</comment>
<dbReference type="Proteomes" id="UP001141552">
    <property type="component" value="Unassembled WGS sequence"/>
</dbReference>
<reference evidence="6" key="2">
    <citation type="journal article" date="2023" name="Plants (Basel)">
        <title>Annotation of the Turnera subulata (Passifloraceae) Draft Genome Reveals the S-Locus Evolved after the Divergence of Turneroideae from Passifloroideae in a Stepwise Manner.</title>
        <authorList>
            <person name="Henning P.M."/>
            <person name="Roalson E.H."/>
            <person name="Mir W."/>
            <person name="McCubbin A.G."/>
            <person name="Shore J.S."/>
        </authorList>
    </citation>
    <scope>NUCLEOTIDE SEQUENCE</scope>
    <source>
        <strain evidence="6">F60SS</strain>
    </source>
</reference>
<proteinExistence type="inferred from homology"/>
<dbReference type="InterPro" id="IPR012340">
    <property type="entry name" value="NA-bd_OB-fold"/>
</dbReference>
<dbReference type="GO" id="GO:0003735">
    <property type="term" value="F:structural constituent of ribosome"/>
    <property type="evidence" value="ECO:0007669"/>
    <property type="project" value="InterPro"/>
</dbReference>
<dbReference type="InterPro" id="IPR005679">
    <property type="entry name" value="Ribosomal_uS12_bac"/>
</dbReference>
<evidence type="ECO:0000256" key="2">
    <source>
        <dbReference type="ARBA" id="ARBA00011458"/>
    </source>
</evidence>
<keyword evidence="4" id="KW-0687">Ribonucleoprotein</keyword>
<keyword evidence="7" id="KW-1185">Reference proteome</keyword>